<dbReference type="Proteomes" id="UP001056109">
    <property type="component" value="Chromosome"/>
</dbReference>
<dbReference type="NCBIfam" id="TIGR00173">
    <property type="entry name" value="menD"/>
    <property type="match status" value="1"/>
</dbReference>
<dbReference type="EC" id="2.2.1.9" evidence="6"/>
<dbReference type="RefSeq" id="WP_252673511.1">
    <property type="nucleotide sequence ID" value="NZ_CP099547.1"/>
</dbReference>
<evidence type="ECO:0000259" key="7">
    <source>
        <dbReference type="Pfam" id="PF02775"/>
    </source>
</evidence>
<evidence type="ECO:0000256" key="1">
    <source>
        <dbReference type="ARBA" id="ARBA00022679"/>
    </source>
</evidence>
<dbReference type="PANTHER" id="PTHR42916:SF1">
    <property type="entry name" value="PROTEIN PHYLLO, CHLOROPLASTIC"/>
    <property type="match status" value="1"/>
</dbReference>
<evidence type="ECO:0000313" key="10">
    <source>
        <dbReference type="Proteomes" id="UP001056109"/>
    </source>
</evidence>
<evidence type="ECO:0000256" key="4">
    <source>
        <dbReference type="ARBA" id="ARBA00023052"/>
    </source>
</evidence>
<comment type="function">
    <text evidence="6">Catalyzes the thiamine diphosphate-dependent decarboxylation of 2-oxoglutarate and the subsequent addition of the resulting succinic semialdehyde-thiamine pyrophosphate anion to isochorismate to yield 2-succinyl-5-enolpyruvyl-6-hydroxy-3-cyclohexene-1-carboxylate (SEPHCHC).</text>
</comment>
<feature type="domain" description="Thiamine pyrophosphate enzyme TPP-binding" evidence="7">
    <location>
        <begin position="387"/>
        <end position="499"/>
    </location>
</feature>
<keyword evidence="5 6" id="KW-0464">Manganese</keyword>
<keyword evidence="2 6" id="KW-0479">Metal-binding</keyword>
<name>A0ABY5AI23_9ACTO</name>
<evidence type="ECO:0000313" key="9">
    <source>
        <dbReference type="EMBL" id="USR79645.1"/>
    </source>
</evidence>
<comment type="catalytic activity">
    <reaction evidence="6">
        <text>isochorismate + 2-oxoglutarate + H(+) = 5-enolpyruvoyl-6-hydroxy-2-succinyl-cyclohex-3-ene-1-carboxylate + CO2</text>
        <dbReference type="Rhea" id="RHEA:25593"/>
        <dbReference type="ChEBI" id="CHEBI:15378"/>
        <dbReference type="ChEBI" id="CHEBI:16526"/>
        <dbReference type="ChEBI" id="CHEBI:16810"/>
        <dbReference type="ChEBI" id="CHEBI:29780"/>
        <dbReference type="ChEBI" id="CHEBI:58818"/>
        <dbReference type="EC" id="2.2.1.9"/>
    </reaction>
</comment>
<comment type="similarity">
    <text evidence="6">Belongs to the TPP enzyme family. MenD subfamily.</text>
</comment>
<reference evidence="9" key="1">
    <citation type="submission" date="2022-06" db="EMBL/GenBank/DDBJ databases">
        <title>Complete Genome Sequence of Arcanobacterium pinnipediorum strain DSM 28752 isolated from a harbour seal.</title>
        <authorList>
            <person name="Borowiak M."/>
            <person name="Kreitlow A."/>
            <person name="Alssahen M."/>
            <person name="Malorny B."/>
            <person name="Laemmler C."/>
            <person name="Prenger-Berninghoff E."/>
            <person name="Siebert U."/>
            <person name="Ploetz M."/>
            <person name="Abdulmawjood A."/>
        </authorList>
    </citation>
    <scope>NUCLEOTIDE SEQUENCE</scope>
    <source>
        <strain evidence="9">DSM 28752</strain>
    </source>
</reference>
<keyword evidence="4 6" id="KW-0786">Thiamine pyrophosphate</keyword>
<dbReference type="HAMAP" id="MF_01659">
    <property type="entry name" value="MenD"/>
    <property type="match status" value="1"/>
</dbReference>
<dbReference type="PIRSF" id="PIRSF004983">
    <property type="entry name" value="MenD"/>
    <property type="match status" value="1"/>
</dbReference>
<evidence type="ECO:0000256" key="5">
    <source>
        <dbReference type="ARBA" id="ARBA00023211"/>
    </source>
</evidence>
<dbReference type="EMBL" id="CP099547">
    <property type="protein sequence ID" value="USR79645.1"/>
    <property type="molecule type" value="Genomic_DNA"/>
</dbReference>
<dbReference type="Gene3D" id="3.40.50.970">
    <property type="match status" value="2"/>
</dbReference>
<organism evidence="9 10">
    <name type="scientific">Arcanobacterium pinnipediorum</name>
    <dbReference type="NCBI Taxonomy" id="1503041"/>
    <lineage>
        <taxon>Bacteria</taxon>
        <taxon>Bacillati</taxon>
        <taxon>Actinomycetota</taxon>
        <taxon>Actinomycetes</taxon>
        <taxon>Actinomycetales</taxon>
        <taxon>Actinomycetaceae</taxon>
        <taxon>Arcanobacterium</taxon>
    </lineage>
</organism>
<gene>
    <name evidence="6 9" type="primary">menD</name>
    <name evidence="9" type="ORF">NG665_01225</name>
</gene>
<keyword evidence="6" id="KW-0474">Menaquinone biosynthesis</keyword>
<dbReference type="SUPFAM" id="SSF52518">
    <property type="entry name" value="Thiamin diphosphate-binding fold (THDP-binding)"/>
    <property type="match status" value="2"/>
</dbReference>
<dbReference type="Pfam" id="PF02776">
    <property type="entry name" value="TPP_enzyme_N"/>
    <property type="match status" value="1"/>
</dbReference>
<proteinExistence type="inferred from homology"/>
<comment type="cofactor">
    <cofactor evidence="6">
        <name>Mg(2+)</name>
        <dbReference type="ChEBI" id="CHEBI:18420"/>
    </cofactor>
    <cofactor evidence="6">
        <name>Mn(2+)</name>
        <dbReference type="ChEBI" id="CHEBI:29035"/>
    </cofactor>
</comment>
<keyword evidence="10" id="KW-1185">Reference proteome</keyword>
<evidence type="ECO:0000256" key="6">
    <source>
        <dbReference type="HAMAP-Rule" id="MF_01659"/>
    </source>
</evidence>
<dbReference type="GO" id="GO:0070204">
    <property type="term" value="F:2-succinyl-5-enolpyruvyl-6-hydroxy-3-cyclohexene-1-carboxylic-acid synthase activity"/>
    <property type="evidence" value="ECO:0007669"/>
    <property type="project" value="UniProtKB-EC"/>
</dbReference>
<dbReference type="Pfam" id="PF02775">
    <property type="entry name" value="TPP_enzyme_C"/>
    <property type="match status" value="1"/>
</dbReference>
<comment type="pathway">
    <text evidence="6">Quinol/quinone metabolism; 1,4-dihydroxy-2-naphthoate biosynthesis; 1,4-dihydroxy-2-naphthoate from chorismate: step 2/7.</text>
</comment>
<dbReference type="InterPro" id="IPR011766">
    <property type="entry name" value="TPP_enzyme_TPP-bd"/>
</dbReference>
<comment type="pathway">
    <text evidence="6">Quinol/quinone metabolism; menaquinone biosynthesis.</text>
</comment>
<evidence type="ECO:0000259" key="8">
    <source>
        <dbReference type="Pfam" id="PF02776"/>
    </source>
</evidence>
<dbReference type="InterPro" id="IPR004433">
    <property type="entry name" value="MenaQ_synth_MenD"/>
</dbReference>
<comment type="cofactor">
    <cofactor evidence="6">
        <name>thiamine diphosphate</name>
        <dbReference type="ChEBI" id="CHEBI:58937"/>
    </cofactor>
    <text evidence="6">Binds 1 thiamine pyrophosphate per subunit.</text>
</comment>
<protein>
    <recommendedName>
        <fullName evidence="6">2-succinyl-5-enolpyruvyl-6-hydroxy-3-cyclohexene-1-carboxylate synthase</fullName>
        <shortName evidence="6">SEPHCHC synthase</shortName>
        <ecNumber evidence="6">2.2.1.9</ecNumber>
    </recommendedName>
    <alternativeName>
        <fullName evidence="6">Menaquinone biosynthesis protein MenD</fullName>
    </alternativeName>
</protein>
<dbReference type="InterPro" id="IPR012001">
    <property type="entry name" value="Thiamin_PyroP_enz_TPP-bd_dom"/>
</dbReference>
<dbReference type="InterPro" id="IPR029061">
    <property type="entry name" value="THDP-binding"/>
</dbReference>
<evidence type="ECO:0000256" key="2">
    <source>
        <dbReference type="ARBA" id="ARBA00022723"/>
    </source>
</evidence>
<dbReference type="PANTHER" id="PTHR42916">
    <property type="entry name" value="2-SUCCINYL-5-ENOLPYRUVYL-6-HYDROXY-3-CYCLOHEXENE-1-CARBOXYLATE SYNTHASE"/>
    <property type="match status" value="1"/>
</dbReference>
<evidence type="ECO:0000256" key="3">
    <source>
        <dbReference type="ARBA" id="ARBA00022842"/>
    </source>
</evidence>
<sequence length="542" mass="57613">MADSTTTARTIISHLIANGVRTFVLCPGSRSAPFAYALYDAEQAGLIRLHVETDERVGGFVALGAGSVGELTAVVTTSGSAVANLHPAVEEAYYGGIPLIVLSSDRPHHMRGVRASQTTDHRAVLAGSMRDFREFPAGGLLANAGGLVRRIVGSAQGRFRGTVPGPVHINVGFVEPLMPDSSWDTAASDVAQAQRESAKERADVRAVVVAGSSRYLRNLDFALFDAVPILAEPTSGLRQHPNAVVAHPIMLSTQLRGQINRVLVVGHPTLTREVSALLADEHVDVFIVDDLPAYADVAGQGRVVDAADIPAVLGENHNWLAAWQAGSAAAENYIRQHVTDFSYAGIGREISRLSTHLPLIVGASSIIREINLYAALPAPPVYANRALAGIDGTMSSALGIGLATGKPVRVVLGDLTFVHDLGALVHTAHQRSLDLDVVVIDDGGGSIFATLEYGTGHQAVYDRVFRTAKELDIEAFAQAVGASYQPVDSLAQLRQALGQLPVGVRIVHVRLGYTAMDEDRALRSQLRQHVLHAVHLGLNDIQ</sequence>
<keyword evidence="3 6" id="KW-0460">Magnesium</keyword>
<accession>A0ABY5AI23</accession>
<comment type="subunit">
    <text evidence="6">Homodimer.</text>
</comment>
<keyword evidence="1 6" id="KW-0808">Transferase</keyword>
<feature type="domain" description="Thiamine pyrophosphate enzyme N-terminal TPP-binding" evidence="8">
    <location>
        <begin position="6"/>
        <end position="120"/>
    </location>
</feature>
<dbReference type="Gene3D" id="3.40.50.1220">
    <property type="entry name" value="TPP-binding domain"/>
    <property type="match status" value="1"/>
</dbReference>